<organism evidence="3 4">
    <name type="scientific">Candidatus Devosia phytovorans</name>
    <dbReference type="NCBI Taxonomy" id="3121372"/>
    <lineage>
        <taxon>Bacteria</taxon>
        <taxon>Pseudomonadati</taxon>
        <taxon>Pseudomonadota</taxon>
        <taxon>Alphaproteobacteria</taxon>
        <taxon>Hyphomicrobiales</taxon>
        <taxon>Devosiaceae</taxon>
        <taxon>Devosia</taxon>
    </lineage>
</organism>
<dbReference type="InterPro" id="IPR029017">
    <property type="entry name" value="Enolase-like_N"/>
</dbReference>
<accession>A0AAJ6AYN1</accession>
<keyword evidence="1" id="KW-0456">Lyase</keyword>
<dbReference type="Proteomes" id="UP001217476">
    <property type="component" value="Chromosome"/>
</dbReference>
<name>A0AAJ6AYN1_9HYPH</name>
<dbReference type="PANTHER" id="PTHR48080">
    <property type="entry name" value="D-GALACTONATE DEHYDRATASE-RELATED"/>
    <property type="match status" value="1"/>
</dbReference>
<dbReference type="InterPro" id="IPR013341">
    <property type="entry name" value="Mandelate_racemase_N_dom"/>
</dbReference>
<dbReference type="Pfam" id="PF02746">
    <property type="entry name" value="MR_MLE_N"/>
    <property type="match status" value="1"/>
</dbReference>
<gene>
    <name evidence="3" type="ORF">P0Y65_11835</name>
</gene>
<evidence type="ECO:0000313" key="3">
    <source>
        <dbReference type="EMBL" id="WEK02901.1"/>
    </source>
</evidence>
<sequence length="457" mass="50411">MTTGLGGLSIAETIETNIQTSSNPSELRITDMRVAEIVGAPFVTAILKIYTNQGIVGLGEVRDGASATYALMLKSRLLGENPCDIDRLFRRIKQFGGHGRQGGGVSAVEIALWDLAGKAYGVPIYQMLGGKFRDKVRCYCDTDAEKPSGTETGKRLKARIDMGFTFLKMDLGLMQVADVPGAVVAPAGSLESYRIHPQRGAIKSMQDRRARNAVYDTHNVRHPFSGLHFTDKGIDLLEQYIHEVREVIGYEIPLAIDHVGHISLQNGIRLARRIEKYVPAWLEDVIPWQYTDQYRQLQQATTVPICTGEDIYLKEGFEPLLKSGGLSVIHPDLLTSGGILETKKIGDMAQDHGVAMAIHMAESPIAAMAAAHVAVATENFMALEYHSVEVDWWDDIVTGLPKPLVQDGFITVPDKPGLGIDDVVDEVISQHLQDGVTGIWQPTDQWDSEYSWDRTWS</sequence>
<proteinExistence type="predicted"/>
<evidence type="ECO:0000256" key="1">
    <source>
        <dbReference type="ARBA" id="ARBA00023239"/>
    </source>
</evidence>
<dbReference type="EMBL" id="CP119312">
    <property type="protein sequence ID" value="WEK02901.1"/>
    <property type="molecule type" value="Genomic_DNA"/>
</dbReference>
<dbReference type="PANTHER" id="PTHR48080:SF2">
    <property type="entry name" value="D-GALACTONATE DEHYDRATASE"/>
    <property type="match status" value="1"/>
</dbReference>
<dbReference type="InterPro" id="IPR029065">
    <property type="entry name" value="Enolase_C-like"/>
</dbReference>
<dbReference type="SFLD" id="SFLDS00001">
    <property type="entry name" value="Enolase"/>
    <property type="match status" value="1"/>
</dbReference>
<dbReference type="Pfam" id="PF13378">
    <property type="entry name" value="MR_MLE_C"/>
    <property type="match status" value="1"/>
</dbReference>
<reference evidence="3" key="1">
    <citation type="submission" date="2023-03" db="EMBL/GenBank/DDBJ databases">
        <title>Andean soil-derived lignocellulolytic bacterial consortium as a source of novel taxa and putative plastic-active enzymes.</title>
        <authorList>
            <person name="Diaz-Garcia L."/>
            <person name="Chuvochina M."/>
            <person name="Feuerriegel G."/>
            <person name="Bunk B."/>
            <person name="Sproer C."/>
            <person name="Streit W.R."/>
            <person name="Rodriguez L.M."/>
            <person name="Overmann J."/>
            <person name="Jimenez D.J."/>
        </authorList>
    </citation>
    <scope>NUCLEOTIDE SEQUENCE</scope>
    <source>
        <strain evidence="3">MAG 4196</strain>
    </source>
</reference>
<dbReference type="GO" id="GO:0016829">
    <property type="term" value="F:lyase activity"/>
    <property type="evidence" value="ECO:0007669"/>
    <property type="project" value="UniProtKB-KW"/>
</dbReference>
<dbReference type="Gene3D" id="3.30.390.10">
    <property type="entry name" value="Enolase-like, N-terminal domain"/>
    <property type="match status" value="1"/>
</dbReference>
<feature type="domain" description="Mandelate racemase/muconate lactonizing enzyme C-terminal" evidence="2">
    <location>
        <begin position="149"/>
        <end position="304"/>
    </location>
</feature>
<dbReference type="SUPFAM" id="SSF51604">
    <property type="entry name" value="Enolase C-terminal domain-like"/>
    <property type="match status" value="1"/>
</dbReference>
<dbReference type="CDD" id="cd03316">
    <property type="entry name" value="MR_like"/>
    <property type="match status" value="1"/>
</dbReference>
<evidence type="ECO:0000259" key="2">
    <source>
        <dbReference type="SMART" id="SM00922"/>
    </source>
</evidence>
<dbReference type="InterPro" id="IPR036849">
    <property type="entry name" value="Enolase-like_C_sf"/>
</dbReference>
<dbReference type="SMART" id="SM00922">
    <property type="entry name" value="MR_MLE"/>
    <property type="match status" value="1"/>
</dbReference>
<protein>
    <submittedName>
        <fullName evidence="3">Mandelate racemase/muconate lactonizing enzyme family protein</fullName>
    </submittedName>
</protein>
<dbReference type="InterPro" id="IPR013342">
    <property type="entry name" value="Mandelate_racemase_C"/>
</dbReference>
<dbReference type="AlphaFoldDB" id="A0AAJ6AYN1"/>
<evidence type="ECO:0000313" key="4">
    <source>
        <dbReference type="Proteomes" id="UP001217476"/>
    </source>
</evidence>
<dbReference type="InterPro" id="IPR034593">
    <property type="entry name" value="DgoD-like"/>
</dbReference>
<dbReference type="SUPFAM" id="SSF54826">
    <property type="entry name" value="Enolase N-terminal domain-like"/>
    <property type="match status" value="1"/>
</dbReference>
<dbReference type="SFLD" id="SFLDG00179">
    <property type="entry name" value="mandelate_racemase"/>
    <property type="match status" value="1"/>
</dbReference>
<dbReference type="Gene3D" id="3.20.20.120">
    <property type="entry name" value="Enolase-like C-terminal domain"/>
    <property type="match status" value="1"/>
</dbReference>